<dbReference type="InterPro" id="IPR003598">
    <property type="entry name" value="Ig_sub2"/>
</dbReference>
<dbReference type="SUPFAM" id="SSF48726">
    <property type="entry name" value="Immunoglobulin"/>
    <property type="match status" value="4"/>
</dbReference>
<keyword evidence="1" id="KW-0393">Immunoglobulin domain</keyword>
<dbReference type="Proteomes" id="UP001434883">
    <property type="component" value="Unassembled WGS sequence"/>
</dbReference>
<feature type="domain" description="Ig-like" evidence="2">
    <location>
        <begin position="256"/>
        <end position="330"/>
    </location>
</feature>
<dbReference type="InterPro" id="IPR003599">
    <property type="entry name" value="Ig_sub"/>
</dbReference>
<evidence type="ECO:0000256" key="1">
    <source>
        <dbReference type="ARBA" id="ARBA00023319"/>
    </source>
</evidence>
<dbReference type="Gene3D" id="2.60.40.10">
    <property type="entry name" value="Immunoglobulins"/>
    <property type="match status" value="4"/>
</dbReference>
<protein>
    <recommendedName>
        <fullName evidence="2">Ig-like domain-containing protein</fullName>
    </recommendedName>
</protein>
<dbReference type="PANTHER" id="PTHR10075">
    <property type="entry name" value="BASIGIN RELATED"/>
    <property type="match status" value="1"/>
</dbReference>
<gene>
    <name evidence="3" type="ORF">XENOCAPTIV_011161</name>
</gene>
<dbReference type="PANTHER" id="PTHR10075:SF14">
    <property type="entry name" value="CELL ADHESION MOLECULE DSCAM2-RELATED"/>
    <property type="match status" value="1"/>
</dbReference>
<dbReference type="PROSITE" id="PS50835">
    <property type="entry name" value="IG_LIKE"/>
    <property type="match status" value="4"/>
</dbReference>
<dbReference type="PIRSF" id="PIRSF000615">
    <property type="entry name" value="TyrPK_CSF1-R"/>
    <property type="match status" value="1"/>
</dbReference>
<dbReference type="CDD" id="cd00096">
    <property type="entry name" value="Ig"/>
    <property type="match status" value="3"/>
</dbReference>
<organism evidence="3 4">
    <name type="scientific">Xenoophorus captivus</name>
    <dbReference type="NCBI Taxonomy" id="1517983"/>
    <lineage>
        <taxon>Eukaryota</taxon>
        <taxon>Metazoa</taxon>
        <taxon>Chordata</taxon>
        <taxon>Craniata</taxon>
        <taxon>Vertebrata</taxon>
        <taxon>Euteleostomi</taxon>
        <taxon>Actinopterygii</taxon>
        <taxon>Neopterygii</taxon>
        <taxon>Teleostei</taxon>
        <taxon>Neoteleostei</taxon>
        <taxon>Acanthomorphata</taxon>
        <taxon>Ovalentaria</taxon>
        <taxon>Atherinomorphae</taxon>
        <taxon>Cyprinodontiformes</taxon>
        <taxon>Goodeidae</taxon>
        <taxon>Xenoophorus</taxon>
    </lineage>
</organism>
<name>A0ABV0QTT8_9TELE</name>
<feature type="domain" description="Ig-like" evidence="2">
    <location>
        <begin position="65"/>
        <end position="153"/>
    </location>
</feature>
<comment type="caution">
    <text evidence="3">The sequence shown here is derived from an EMBL/GenBank/DDBJ whole genome shotgun (WGS) entry which is preliminary data.</text>
</comment>
<evidence type="ECO:0000313" key="3">
    <source>
        <dbReference type="EMBL" id="MEQ2199246.1"/>
    </source>
</evidence>
<reference evidence="3 4" key="1">
    <citation type="submission" date="2021-06" db="EMBL/GenBank/DDBJ databases">
        <authorList>
            <person name="Palmer J.M."/>
        </authorList>
    </citation>
    <scope>NUCLEOTIDE SEQUENCE [LARGE SCALE GENOMIC DNA]</scope>
    <source>
        <strain evidence="3 4">XC_2019</strain>
        <tissue evidence="3">Muscle</tissue>
    </source>
</reference>
<dbReference type="InterPro" id="IPR007110">
    <property type="entry name" value="Ig-like_dom"/>
</dbReference>
<sequence>MEVVWHKDNIAITSEGNYVIKSERNKYSLHIKSLELTDQGVYLCKASNSVGTATFTTELTVIKKPCFVRTFEPTSAAVNDLLRLECQVDEDTAVTVTWTRDGKKVHLSMDCKLSFEDKVAVLEIPKSKLKDSGKYVCTVTNEAGSSSCEAVVTVQEPPSIRKDLQTVEAVKGAAAQLECEIAGTAPFEISWLKNKKPITGDQKYKIISQDSLSRLEIQTFESADIGDYQCVVSNDVGKVTTKASAKLKESISVTAGDSATLECMISGSPELKVKWFKDGKEMISGRKYKMTLKENVATMKILTAEKGDTSEYKMEVFNKVGKDQCTSSVTVLGQFAVLRIMKKQGPP</sequence>
<keyword evidence="4" id="KW-1185">Reference proteome</keyword>
<feature type="domain" description="Ig-like" evidence="2">
    <location>
        <begin position="1"/>
        <end position="60"/>
    </location>
</feature>
<evidence type="ECO:0000259" key="2">
    <source>
        <dbReference type="PROSITE" id="PS50835"/>
    </source>
</evidence>
<dbReference type="Pfam" id="PF07679">
    <property type="entry name" value="I-set"/>
    <property type="match status" value="4"/>
</dbReference>
<dbReference type="InterPro" id="IPR036179">
    <property type="entry name" value="Ig-like_dom_sf"/>
</dbReference>
<accession>A0ABV0QTT8</accession>
<dbReference type="InterPro" id="IPR013098">
    <property type="entry name" value="Ig_I-set"/>
</dbReference>
<proteinExistence type="predicted"/>
<evidence type="ECO:0000313" key="4">
    <source>
        <dbReference type="Proteomes" id="UP001434883"/>
    </source>
</evidence>
<dbReference type="InterPro" id="IPR013783">
    <property type="entry name" value="Ig-like_fold"/>
</dbReference>
<dbReference type="EMBL" id="JAHRIN010025212">
    <property type="protein sequence ID" value="MEQ2199246.1"/>
    <property type="molecule type" value="Genomic_DNA"/>
</dbReference>
<dbReference type="SMART" id="SM00409">
    <property type="entry name" value="IG"/>
    <property type="match status" value="4"/>
</dbReference>
<dbReference type="SMART" id="SM00408">
    <property type="entry name" value="IGc2"/>
    <property type="match status" value="4"/>
</dbReference>
<feature type="domain" description="Ig-like" evidence="2">
    <location>
        <begin position="158"/>
        <end position="252"/>
    </location>
</feature>